<evidence type="ECO:0000256" key="6">
    <source>
        <dbReference type="ARBA" id="ARBA00012142"/>
    </source>
</evidence>
<evidence type="ECO:0000256" key="18">
    <source>
        <dbReference type="NCBIfam" id="TIGR01064"/>
    </source>
</evidence>
<dbReference type="Gene3D" id="3.40.1380.20">
    <property type="entry name" value="Pyruvate kinase, C-terminal domain"/>
    <property type="match status" value="1"/>
</dbReference>
<comment type="caution">
    <text evidence="22">The sequence shown here is derived from an EMBL/GenBank/DDBJ whole genome shotgun (WGS) entry which is preliminary data.</text>
</comment>
<evidence type="ECO:0000256" key="16">
    <source>
        <dbReference type="ARBA" id="ARBA00023317"/>
    </source>
</evidence>
<keyword evidence="16 22" id="KW-0670">Pyruvate</keyword>
<reference evidence="22 23" key="1">
    <citation type="submission" date="2018-03" db="EMBL/GenBank/DDBJ databases">
        <title>Genomic Encyclopedia of Archaeal and Bacterial Type Strains, Phase II (KMG-II): from individual species to whole genera.</title>
        <authorList>
            <person name="Goeker M."/>
        </authorList>
    </citation>
    <scope>NUCLEOTIDE SEQUENCE [LARGE SCALE GENOMIC DNA]</scope>
    <source>
        <strain evidence="22 23">DSM 45211</strain>
    </source>
</reference>
<gene>
    <name evidence="22" type="ORF">CLV30_106178</name>
</gene>
<evidence type="ECO:0000256" key="9">
    <source>
        <dbReference type="ARBA" id="ARBA00022723"/>
    </source>
</evidence>
<dbReference type="InterPro" id="IPR001697">
    <property type="entry name" value="Pyr_Knase"/>
</dbReference>
<feature type="domain" description="Pyruvate kinase barrel" evidence="20">
    <location>
        <begin position="6"/>
        <end position="326"/>
    </location>
</feature>
<dbReference type="SUPFAM" id="SSF51621">
    <property type="entry name" value="Phosphoenolpyruvate/pyruvate domain"/>
    <property type="match status" value="1"/>
</dbReference>
<evidence type="ECO:0000256" key="4">
    <source>
        <dbReference type="ARBA" id="ARBA00008663"/>
    </source>
</evidence>
<dbReference type="PRINTS" id="PR01050">
    <property type="entry name" value="PYRUVTKNASE"/>
</dbReference>
<protein>
    <recommendedName>
        <fullName evidence="7 18">Pyruvate kinase</fullName>
        <ecNumber evidence="6 18">2.7.1.40</ecNumber>
    </recommendedName>
</protein>
<dbReference type="SUPFAM" id="SSF52935">
    <property type="entry name" value="PK C-terminal domain-like"/>
    <property type="match status" value="1"/>
</dbReference>
<dbReference type="AlphaFoldDB" id="A0A2P8E3Y0"/>
<evidence type="ECO:0000256" key="14">
    <source>
        <dbReference type="ARBA" id="ARBA00022958"/>
    </source>
</evidence>
<feature type="domain" description="Pyruvate kinase C-terminal" evidence="21">
    <location>
        <begin position="357"/>
        <end position="469"/>
    </location>
</feature>
<evidence type="ECO:0000256" key="1">
    <source>
        <dbReference type="ARBA" id="ARBA00001946"/>
    </source>
</evidence>
<dbReference type="InterPro" id="IPR015813">
    <property type="entry name" value="Pyrv/PenolPyrv_kinase-like_dom"/>
</dbReference>
<dbReference type="InterPro" id="IPR040442">
    <property type="entry name" value="Pyrv_kinase-like_dom_sf"/>
</dbReference>
<evidence type="ECO:0000256" key="15">
    <source>
        <dbReference type="ARBA" id="ARBA00023152"/>
    </source>
</evidence>
<dbReference type="InterPro" id="IPR015806">
    <property type="entry name" value="Pyrv_Knase_insert_dom_sf"/>
</dbReference>
<comment type="cofactor">
    <cofactor evidence="1">
        <name>Mg(2+)</name>
        <dbReference type="ChEBI" id="CHEBI:18420"/>
    </cofactor>
</comment>
<keyword evidence="11 19" id="KW-0418">Kinase</keyword>
<dbReference type="InterPro" id="IPR011037">
    <property type="entry name" value="Pyrv_Knase-like_insert_dom_sf"/>
</dbReference>
<dbReference type="NCBIfam" id="NF004886">
    <property type="entry name" value="PRK06247.1"/>
    <property type="match status" value="1"/>
</dbReference>
<dbReference type="GO" id="GO:0000287">
    <property type="term" value="F:magnesium ion binding"/>
    <property type="evidence" value="ECO:0007669"/>
    <property type="project" value="UniProtKB-UniRule"/>
</dbReference>
<dbReference type="EMBL" id="PYGE01000006">
    <property type="protein sequence ID" value="PSL04173.1"/>
    <property type="molecule type" value="Genomic_DNA"/>
</dbReference>
<dbReference type="Proteomes" id="UP000243528">
    <property type="component" value="Unassembled WGS sequence"/>
</dbReference>
<keyword evidence="10" id="KW-0547">Nucleotide-binding</keyword>
<keyword evidence="13 19" id="KW-0460">Magnesium</keyword>
<comment type="catalytic activity">
    <reaction evidence="17 19">
        <text>pyruvate + ATP = phosphoenolpyruvate + ADP + H(+)</text>
        <dbReference type="Rhea" id="RHEA:18157"/>
        <dbReference type="ChEBI" id="CHEBI:15361"/>
        <dbReference type="ChEBI" id="CHEBI:15378"/>
        <dbReference type="ChEBI" id="CHEBI:30616"/>
        <dbReference type="ChEBI" id="CHEBI:58702"/>
        <dbReference type="ChEBI" id="CHEBI:456216"/>
        <dbReference type="EC" id="2.7.1.40"/>
    </reaction>
</comment>
<dbReference type="GO" id="GO:0016301">
    <property type="term" value="F:kinase activity"/>
    <property type="evidence" value="ECO:0007669"/>
    <property type="project" value="UniProtKB-KW"/>
</dbReference>
<name>A0A2P8E3Y0_9ACTN</name>
<keyword evidence="15 19" id="KW-0324">Glycolysis</keyword>
<dbReference type="InterPro" id="IPR036918">
    <property type="entry name" value="Pyrv_Knase_C_sf"/>
</dbReference>
<evidence type="ECO:0000256" key="8">
    <source>
        <dbReference type="ARBA" id="ARBA00022679"/>
    </source>
</evidence>
<dbReference type="FunFam" id="2.40.33.10:FF:000001">
    <property type="entry name" value="Pyruvate kinase"/>
    <property type="match status" value="1"/>
</dbReference>
<dbReference type="FunFam" id="3.20.20.60:FF:000025">
    <property type="entry name" value="Pyruvate kinase"/>
    <property type="match status" value="1"/>
</dbReference>
<dbReference type="InterPro" id="IPR015795">
    <property type="entry name" value="Pyrv_Knase_C"/>
</dbReference>
<evidence type="ECO:0000256" key="5">
    <source>
        <dbReference type="ARBA" id="ARBA00011881"/>
    </source>
</evidence>
<dbReference type="GO" id="GO:0030955">
    <property type="term" value="F:potassium ion binding"/>
    <property type="evidence" value="ECO:0007669"/>
    <property type="project" value="UniProtKB-UniRule"/>
</dbReference>
<evidence type="ECO:0000256" key="17">
    <source>
        <dbReference type="ARBA" id="ARBA00048152"/>
    </source>
</evidence>
<evidence type="ECO:0000313" key="23">
    <source>
        <dbReference type="Proteomes" id="UP000243528"/>
    </source>
</evidence>
<keyword evidence="12" id="KW-0067">ATP-binding</keyword>
<dbReference type="SUPFAM" id="SSF50800">
    <property type="entry name" value="PK beta-barrel domain-like"/>
    <property type="match status" value="1"/>
</dbReference>
<evidence type="ECO:0000313" key="22">
    <source>
        <dbReference type="EMBL" id="PSL04173.1"/>
    </source>
</evidence>
<evidence type="ECO:0000259" key="21">
    <source>
        <dbReference type="Pfam" id="PF02887"/>
    </source>
</evidence>
<keyword evidence="8 19" id="KW-0808">Transferase</keyword>
<dbReference type="UniPathway" id="UPA00109">
    <property type="reaction ID" value="UER00188"/>
</dbReference>
<dbReference type="PANTHER" id="PTHR11817">
    <property type="entry name" value="PYRUVATE KINASE"/>
    <property type="match status" value="1"/>
</dbReference>
<organism evidence="22 23">
    <name type="scientific">Haloactinopolyspora alba</name>
    <dbReference type="NCBI Taxonomy" id="648780"/>
    <lineage>
        <taxon>Bacteria</taxon>
        <taxon>Bacillati</taxon>
        <taxon>Actinomycetota</taxon>
        <taxon>Actinomycetes</taxon>
        <taxon>Jiangellales</taxon>
        <taxon>Jiangellaceae</taxon>
        <taxon>Haloactinopolyspora</taxon>
    </lineage>
</organism>
<dbReference type="InterPro" id="IPR018209">
    <property type="entry name" value="Pyrv_Knase_AS"/>
</dbReference>
<dbReference type="GO" id="GO:0005524">
    <property type="term" value="F:ATP binding"/>
    <property type="evidence" value="ECO:0007669"/>
    <property type="project" value="UniProtKB-KW"/>
</dbReference>
<dbReference type="EC" id="2.7.1.40" evidence="6 18"/>
<dbReference type="NCBIfam" id="TIGR01064">
    <property type="entry name" value="pyruv_kin"/>
    <property type="match status" value="1"/>
</dbReference>
<dbReference type="Gene3D" id="2.40.33.10">
    <property type="entry name" value="PK beta-barrel domain-like"/>
    <property type="match status" value="1"/>
</dbReference>
<keyword evidence="9" id="KW-0479">Metal-binding</keyword>
<comment type="cofactor">
    <cofactor evidence="2">
        <name>K(+)</name>
        <dbReference type="ChEBI" id="CHEBI:29103"/>
    </cofactor>
</comment>
<dbReference type="NCBIfam" id="NF004978">
    <property type="entry name" value="PRK06354.1"/>
    <property type="match status" value="1"/>
</dbReference>
<dbReference type="FunFam" id="3.40.1380.20:FF:000009">
    <property type="entry name" value="Pyruvate kinase"/>
    <property type="match status" value="1"/>
</dbReference>
<dbReference type="Pfam" id="PF00224">
    <property type="entry name" value="PK"/>
    <property type="match status" value="1"/>
</dbReference>
<evidence type="ECO:0000256" key="13">
    <source>
        <dbReference type="ARBA" id="ARBA00022842"/>
    </source>
</evidence>
<dbReference type="Pfam" id="PF02887">
    <property type="entry name" value="PK_C"/>
    <property type="match status" value="1"/>
</dbReference>
<comment type="similarity">
    <text evidence="4 19">Belongs to the pyruvate kinase family.</text>
</comment>
<keyword evidence="14" id="KW-0630">Potassium</keyword>
<proteinExistence type="inferred from homology"/>
<evidence type="ECO:0000256" key="19">
    <source>
        <dbReference type="RuleBase" id="RU000504"/>
    </source>
</evidence>
<evidence type="ECO:0000256" key="12">
    <source>
        <dbReference type="ARBA" id="ARBA00022840"/>
    </source>
</evidence>
<dbReference type="InterPro" id="IPR015793">
    <property type="entry name" value="Pyrv_Knase_brl"/>
</dbReference>
<accession>A0A2P8E3Y0</accession>
<evidence type="ECO:0000256" key="11">
    <source>
        <dbReference type="ARBA" id="ARBA00022777"/>
    </source>
</evidence>
<evidence type="ECO:0000256" key="2">
    <source>
        <dbReference type="ARBA" id="ARBA00001958"/>
    </source>
</evidence>
<evidence type="ECO:0000256" key="10">
    <source>
        <dbReference type="ARBA" id="ARBA00022741"/>
    </source>
</evidence>
<sequence length="483" mass="51866">MLADVRRAKIVCTLGPATDSPERLRALIDVGMDVARFNLSHGSHAEHEERYLRVRKAATEAERNVGVLVDLQGPKIRLGEFADGSAELEPGTTFTITTDEVEGTAERASTTYEGLPGDVAPGDSILIDDGRLSVEVREVVGNDVVTTVVLGGRVSDHKGLNLPGTAVSVPAMSEKDVDDLRWGLRTGADMIALSFVRSATDVDEVHRIMAEEGVRLPVIAKVEKPQAVDNLAEIVDAFDGVMVARGDLGVELALWDVPLVQKQAVELCRRRAKPVIVATQMLDSMISNPRPTRAETSDVANAVLDGTDAVMLSGETSVGSYPVDTVSTMGRIVETVEEHGLERIPPLGTQPRTKGGAITKAAVETGVLLSAKYLVAFTQSGDSARRMARLRPGIPLLAFSPLETTRHQLALSWGIEAFVAEHVDHTDEMVKQVDRMLLEQDRCRRGDLVIIVAGSPPGIPGSTNAMRVHRIGDAVGKVAPAYH</sequence>
<dbReference type="Gene3D" id="3.20.20.60">
    <property type="entry name" value="Phosphoenolpyruvate-binding domains"/>
    <property type="match status" value="1"/>
</dbReference>
<evidence type="ECO:0000259" key="20">
    <source>
        <dbReference type="Pfam" id="PF00224"/>
    </source>
</evidence>
<keyword evidence="23" id="KW-1185">Reference proteome</keyword>
<dbReference type="NCBIfam" id="NF004491">
    <property type="entry name" value="PRK05826.1"/>
    <property type="match status" value="1"/>
</dbReference>
<dbReference type="PROSITE" id="PS00110">
    <property type="entry name" value="PYRUVATE_KINASE"/>
    <property type="match status" value="1"/>
</dbReference>
<comment type="pathway">
    <text evidence="3 19">Carbohydrate degradation; glycolysis; pyruvate from D-glyceraldehyde 3-phosphate: step 5/5.</text>
</comment>
<evidence type="ECO:0000256" key="7">
    <source>
        <dbReference type="ARBA" id="ARBA00018587"/>
    </source>
</evidence>
<dbReference type="GO" id="GO:0004743">
    <property type="term" value="F:pyruvate kinase activity"/>
    <property type="evidence" value="ECO:0007669"/>
    <property type="project" value="UniProtKB-UniRule"/>
</dbReference>
<evidence type="ECO:0000256" key="3">
    <source>
        <dbReference type="ARBA" id="ARBA00004997"/>
    </source>
</evidence>
<comment type="subunit">
    <text evidence="5">Homotetramer.</text>
</comment>